<proteinExistence type="predicted"/>
<evidence type="ECO:0000256" key="4">
    <source>
        <dbReference type="ARBA" id="ARBA00022989"/>
    </source>
</evidence>
<dbReference type="RefSeq" id="WP_135348308.1">
    <property type="nucleotide sequence ID" value="NZ_SRJD01000007.1"/>
</dbReference>
<dbReference type="GO" id="GO:0015658">
    <property type="term" value="F:branched-chain amino acid transmembrane transporter activity"/>
    <property type="evidence" value="ECO:0007669"/>
    <property type="project" value="InterPro"/>
</dbReference>
<keyword evidence="8" id="KW-1185">Reference proteome</keyword>
<feature type="transmembrane region" description="Helical" evidence="6">
    <location>
        <begin position="295"/>
        <end position="320"/>
    </location>
</feature>
<evidence type="ECO:0000313" key="8">
    <source>
        <dbReference type="Proteomes" id="UP000298347"/>
    </source>
</evidence>
<comment type="subcellular location">
    <subcellularLocation>
        <location evidence="1">Cell membrane</location>
        <topology evidence="1">Multi-pass membrane protein</topology>
    </subcellularLocation>
</comment>
<dbReference type="OrthoDB" id="9789927at2"/>
<evidence type="ECO:0000256" key="2">
    <source>
        <dbReference type="ARBA" id="ARBA00022475"/>
    </source>
</evidence>
<feature type="transmembrane region" description="Helical" evidence="6">
    <location>
        <begin position="88"/>
        <end position="111"/>
    </location>
</feature>
<feature type="transmembrane region" description="Helical" evidence="6">
    <location>
        <begin position="173"/>
        <end position="192"/>
    </location>
</feature>
<feature type="transmembrane region" description="Helical" evidence="6">
    <location>
        <begin position="51"/>
        <end position="76"/>
    </location>
</feature>
<sequence length="348" mass="37834">MVQGKIKTENIVAALIFFFLFICPLFIDSYSVLNISYFLSMAFLSLSLTLIWGYCGIFSFGQAVFFGIGGYFYAVLTLNLTGTSAITPLGLLLGVILGGLAAWILGYFMFYGGVNDVFVGLITLCLTLVLSTFMGQTAGSAWNIGQVSLGGFNGINGIPALELGPISLSGNNFYYFVLIILFVIYCLLKLFTHSKVGAAIVAIRENRERTKMFGYNVPKIQSLVFAAGGALASLSGILYATWGNYITPSAFALSSATIPVVLVAAGGRKNFTASIIFTVLYYWFAQGLSASGSQYALVILGLILILVTLFVPDGIIVFLFHLSDRLFFHRESKMKEVQEEHLHEKNIG</sequence>
<dbReference type="InterPro" id="IPR043428">
    <property type="entry name" value="LivM-like"/>
</dbReference>
<organism evidence="7 8">
    <name type="scientific">Sporolactobacillus shoreae</name>
    <dbReference type="NCBI Taxonomy" id="1465501"/>
    <lineage>
        <taxon>Bacteria</taxon>
        <taxon>Bacillati</taxon>
        <taxon>Bacillota</taxon>
        <taxon>Bacilli</taxon>
        <taxon>Bacillales</taxon>
        <taxon>Sporolactobacillaceae</taxon>
        <taxon>Sporolactobacillus</taxon>
    </lineage>
</organism>
<feature type="transmembrane region" description="Helical" evidence="6">
    <location>
        <begin position="271"/>
        <end position="289"/>
    </location>
</feature>
<dbReference type="CDD" id="cd06581">
    <property type="entry name" value="TM_PBP1_LivM_like"/>
    <property type="match status" value="1"/>
</dbReference>
<dbReference type="InterPro" id="IPR001851">
    <property type="entry name" value="ABC_transp_permease"/>
</dbReference>
<feature type="transmembrane region" description="Helical" evidence="6">
    <location>
        <begin position="12"/>
        <end position="39"/>
    </location>
</feature>
<feature type="transmembrane region" description="Helical" evidence="6">
    <location>
        <begin position="245"/>
        <end position="264"/>
    </location>
</feature>
<gene>
    <name evidence="7" type="ORF">E4665_08230</name>
</gene>
<dbReference type="PANTHER" id="PTHR30482">
    <property type="entry name" value="HIGH-AFFINITY BRANCHED-CHAIN AMINO ACID TRANSPORT SYSTEM PERMEASE"/>
    <property type="match status" value="1"/>
</dbReference>
<feature type="transmembrane region" description="Helical" evidence="6">
    <location>
        <begin position="117"/>
        <end position="134"/>
    </location>
</feature>
<dbReference type="AlphaFoldDB" id="A0A4Z0GQ98"/>
<accession>A0A4Z0GQ98</accession>
<reference evidence="7 8" key="1">
    <citation type="journal article" date="2015" name="Int. J. Syst. Evol. Microbiol.">
        <title>Sporolactobacillus shoreae sp. nov. and Sporolactobacillus spathodeae sp. nov., two spore-forming lactic acid bacteria isolated from tree barks in Thailand.</title>
        <authorList>
            <person name="Thamacharoensuk T."/>
            <person name="Kitahara M."/>
            <person name="Ohkuma M."/>
            <person name="Thongchul N."/>
            <person name="Tanasupawat S."/>
        </authorList>
    </citation>
    <scope>NUCLEOTIDE SEQUENCE [LARGE SCALE GENOMIC DNA]</scope>
    <source>
        <strain evidence="7 8">BK92</strain>
    </source>
</reference>
<name>A0A4Z0GQ98_9BACL</name>
<dbReference type="PANTHER" id="PTHR30482:SF10">
    <property type="entry name" value="HIGH-AFFINITY BRANCHED-CHAIN AMINO ACID TRANSPORT PROTEIN BRAE"/>
    <property type="match status" value="1"/>
</dbReference>
<keyword evidence="5 6" id="KW-0472">Membrane</keyword>
<comment type="caution">
    <text evidence="7">The sequence shown here is derived from an EMBL/GenBank/DDBJ whole genome shotgun (WGS) entry which is preliminary data.</text>
</comment>
<evidence type="ECO:0000256" key="3">
    <source>
        <dbReference type="ARBA" id="ARBA00022692"/>
    </source>
</evidence>
<dbReference type="GO" id="GO:0005886">
    <property type="term" value="C:plasma membrane"/>
    <property type="evidence" value="ECO:0007669"/>
    <property type="project" value="UniProtKB-SubCell"/>
</dbReference>
<protein>
    <submittedName>
        <fullName evidence="7">Urea ABC transporter permease</fullName>
    </submittedName>
</protein>
<evidence type="ECO:0000256" key="5">
    <source>
        <dbReference type="ARBA" id="ARBA00023136"/>
    </source>
</evidence>
<dbReference type="EMBL" id="SRJD01000007">
    <property type="protein sequence ID" value="TGA98498.1"/>
    <property type="molecule type" value="Genomic_DNA"/>
</dbReference>
<keyword evidence="4 6" id="KW-1133">Transmembrane helix</keyword>
<evidence type="ECO:0000313" key="7">
    <source>
        <dbReference type="EMBL" id="TGA98498.1"/>
    </source>
</evidence>
<dbReference type="Proteomes" id="UP000298347">
    <property type="component" value="Unassembled WGS sequence"/>
</dbReference>
<feature type="transmembrane region" description="Helical" evidence="6">
    <location>
        <begin position="213"/>
        <end position="239"/>
    </location>
</feature>
<evidence type="ECO:0000256" key="6">
    <source>
        <dbReference type="SAM" id="Phobius"/>
    </source>
</evidence>
<keyword evidence="3 6" id="KW-0812">Transmembrane</keyword>
<keyword evidence="2" id="KW-1003">Cell membrane</keyword>
<dbReference type="Pfam" id="PF02653">
    <property type="entry name" value="BPD_transp_2"/>
    <property type="match status" value="1"/>
</dbReference>
<evidence type="ECO:0000256" key="1">
    <source>
        <dbReference type="ARBA" id="ARBA00004651"/>
    </source>
</evidence>